<keyword evidence="2" id="KW-0378">Hydrolase</keyword>
<keyword evidence="2" id="KW-0347">Helicase</keyword>
<feature type="chain" id="PRO_5044324012" evidence="1">
    <location>
        <begin position="23"/>
        <end position="174"/>
    </location>
</feature>
<comment type="caution">
    <text evidence="2">The sequence shown here is derived from an EMBL/GenBank/DDBJ whole genome shotgun (WGS) entry which is preliminary data.</text>
</comment>
<feature type="signal peptide" evidence="1">
    <location>
        <begin position="1"/>
        <end position="22"/>
    </location>
</feature>
<sequence length="174" mass="18852">MQIKKFGLAIALAATMGQPGEASIGKAADLLCQFFCQGIADLFVNIFSKRDIDPAFLDTRSIMGRAPPGVPQQEFDRCYDQMRGVSVNADSPGAGRKSSLRQEFISRCMNLTKYPTEVRFMGVPPACMNLANVLVGDPVNGPYALPCGSDCLSYTDLDEQQFNELVDKLNAAAS</sequence>
<accession>A0AB34FPJ2</accession>
<organism evidence="2 3">
    <name type="scientific">Purpureocillium lavendulum</name>
    <dbReference type="NCBI Taxonomy" id="1247861"/>
    <lineage>
        <taxon>Eukaryota</taxon>
        <taxon>Fungi</taxon>
        <taxon>Dikarya</taxon>
        <taxon>Ascomycota</taxon>
        <taxon>Pezizomycotina</taxon>
        <taxon>Sordariomycetes</taxon>
        <taxon>Hypocreomycetidae</taxon>
        <taxon>Hypocreales</taxon>
        <taxon>Ophiocordycipitaceae</taxon>
        <taxon>Purpureocillium</taxon>
    </lineage>
</organism>
<proteinExistence type="predicted"/>
<evidence type="ECO:0000313" key="3">
    <source>
        <dbReference type="Proteomes" id="UP001163105"/>
    </source>
</evidence>
<keyword evidence="2" id="KW-0067">ATP-binding</keyword>
<evidence type="ECO:0000256" key="1">
    <source>
        <dbReference type="SAM" id="SignalP"/>
    </source>
</evidence>
<dbReference type="Proteomes" id="UP001163105">
    <property type="component" value="Unassembled WGS sequence"/>
</dbReference>
<keyword evidence="1" id="KW-0732">Signal</keyword>
<protein>
    <submittedName>
        <fullName evidence="2">ATP-dependent helicase NAM7</fullName>
    </submittedName>
</protein>
<evidence type="ECO:0000313" key="2">
    <source>
        <dbReference type="EMBL" id="KAJ6440601.1"/>
    </source>
</evidence>
<name>A0AB34FPJ2_9HYPO</name>
<reference evidence="2" key="1">
    <citation type="submission" date="2023-01" db="EMBL/GenBank/DDBJ databases">
        <title>The growth and conidiation of Purpureocillium lavendulum are regulated by nitrogen source and histone H3K14 acetylation.</title>
        <authorList>
            <person name="Tang P."/>
            <person name="Han J."/>
            <person name="Zhang C."/>
            <person name="Tang P."/>
            <person name="Qi F."/>
            <person name="Zhang K."/>
            <person name="Liang L."/>
        </authorList>
    </citation>
    <scope>NUCLEOTIDE SEQUENCE</scope>
    <source>
        <strain evidence="2">YMF1.00683</strain>
    </source>
</reference>
<keyword evidence="3" id="KW-1185">Reference proteome</keyword>
<dbReference type="GO" id="GO:0004386">
    <property type="term" value="F:helicase activity"/>
    <property type="evidence" value="ECO:0007669"/>
    <property type="project" value="UniProtKB-KW"/>
</dbReference>
<dbReference type="EMBL" id="JAQHRD010000005">
    <property type="protein sequence ID" value="KAJ6440601.1"/>
    <property type="molecule type" value="Genomic_DNA"/>
</dbReference>
<keyword evidence="2" id="KW-0547">Nucleotide-binding</keyword>
<dbReference type="AlphaFoldDB" id="A0AB34FPJ2"/>
<gene>
    <name evidence="2" type="ORF">O9K51_06391</name>
</gene>